<dbReference type="InterPro" id="IPR024516">
    <property type="entry name" value="Mce_C"/>
</dbReference>
<feature type="domain" description="Mammalian cell entry C-terminal" evidence="3">
    <location>
        <begin position="120"/>
        <end position="292"/>
    </location>
</feature>
<dbReference type="PANTHER" id="PTHR33371:SF18">
    <property type="entry name" value="MCE-FAMILY PROTEIN MCE3C"/>
    <property type="match status" value="1"/>
</dbReference>
<feature type="domain" description="Mce/MlaD" evidence="2">
    <location>
        <begin position="42"/>
        <end position="115"/>
    </location>
</feature>
<feature type="transmembrane region" description="Helical" evidence="1">
    <location>
        <begin position="12"/>
        <end position="31"/>
    </location>
</feature>
<dbReference type="NCBIfam" id="TIGR00996">
    <property type="entry name" value="Mtu_fam_mce"/>
    <property type="match status" value="1"/>
</dbReference>
<dbReference type="RefSeq" id="WP_218235012.1">
    <property type="nucleotide sequence ID" value="NZ_BAABBB010000003.1"/>
</dbReference>
<dbReference type="Pfam" id="PF02470">
    <property type="entry name" value="MlaD"/>
    <property type="match status" value="1"/>
</dbReference>
<proteinExistence type="predicted"/>
<evidence type="ECO:0000259" key="2">
    <source>
        <dbReference type="Pfam" id="PF02470"/>
    </source>
</evidence>
<reference evidence="5" key="1">
    <citation type="journal article" date="2019" name="Int. J. Syst. Evol. Microbiol.">
        <title>The Global Catalogue of Microorganisms (GCM) 10K type strain sequencing project: providing services to taxonomists for standard genome sequencing and annotation.</title>
        <authorList>
            <consortium name="The Broad Institute Genomics Platform"/>
            <consortium name="The Broad Institute Genome Sequencing Center for Infectious Disease"/>
            <person name="Wu L."/>
            <person name="Ma J."/>
        </authorList>
    </citation>
    <scope>NUCLEOTIDE SEQUENCE [LARGE SCALE GENOMIC DNA]</scope>
    <source>
        <strain evidence="5">JCM 17460</strain>
    </source>
</reference>
<evidence type="ECO:0000313" key="5">
    <source>
        <dbReference type="Proteomes" id="UP001500301"/>
    </source>
</evidence>
<evidence type="ECO:0000259" key="3">
    <source>
        <dbReference type="Pfam" id="PF11887"/>
    </source>
</evidence>
<dbReference type="InterPro" id="IPR003399">
    <property type="entry name" value="Mce/MlaD"/>
</dbReference>
<evidence type="ECO:0000256" key="1">
    <source>
        <dbReference type="SAM" id="Phobius"/>
    </source>
</evidence>
<accession>A0ABP6UTN5</accession>
<keyword evidence="1" id="KW-0472">Membrane</keyword>
<dbReference type="EMBL" id="BAABBB010000003">
    <property type="protein sequence ID" value="GAA3518774.1"/>
    <property type="molecule type" value="Genomic_DNA"/>
</dbReference>
<keyword evidence="5" id="KW-1185">Reference proteome</keyword>
<keyword evidence="1" id="KW-0812">Transmembrane</keyword>
<gene>
    <name evidence="4" type="ORF">GCM10022263_03160</name>
</gene>
<evidence type="ECO:0000313" key="4">
    <source>
        <dbReference type="EMBL" id="GAA3518774.1"/>
    </source>
</evidence>
<organism evidence="4 5">
    <name type="scientific">Nocardioides daeguensis</name>
    <dbReference type="NCBI Taxonomy" id="908359"/>
    <lineage>
        <taxon>Bacteria</taxon>
        <taxon>Bacillati</taxon>
        <taxon>Actinomycetota</taxon>
        <taxon>Actinomycetes</taxon>
        <taxon>Propionibacteriales</taxon>
        <taxon>Nocardioidaceae</taxon>
        <taxon>Nocardioides</taxon>
    </lineage>
</organism>
<dbReference type="PANTHER" id="PTHR33371">
    <property type="entry name" value="INTERMEMBRANE PHOSPHOLIPID TRANSPORT SYSTEM BINDING PROTEIN MLAD-RELATED"/>
    <property type="match status" value="1"/>
</dbReference>
<name>A0ABP6UTN5_9ACTN</name>
<dbReference type="InterPro" id="IPR005693">
    <property type="entry name" value="Mce"/>
</dbReference>
<comment type="caution">
    <text evidence="4">The sequence shown here is derived from an EMBL/GenBank/DDBJ whole genome shotgun (WGS) entry which is preliminary data.</text>
</comment>
<dbReference type="Proteomes" id="UP001500301">
    <property type="component" value="Unassembled WGS sequence"/>
</dbReference>
<dbReference type="Pfam" id="PF11887">
    <property type="entry name" value="Mce4_CUP1"/>
    <property type="match status" value="1"/>
</dbReference>
<keyword evidence="1" id="KW-1133">Transmembrane helix</keyword>
<dbReference type="InterPro" id="IPR052336">
    <property type="entry name" value="MlaD_Phospholipid_Transporter"/>
</dbReference>
<sequence>MSRAISPDRLAIRGLTGTLMLVAVVMAAMNLNTLPLVGNNDVIKVEFAEAGGLKGGDAVMISGAKVGSVREVGIDGDHVVANIVLTDESVTLGELTEARIITITLLGRAAVELEPRGTGELNAGDTIPKERTSSPYNLTATLNELTDTTAAIDKTQLAAALDQASTTLNASSPDLGPALEGITALSRAISSNDGELRSLLARANGVTDVLASRDEQIASLLGSGRSLLAELDARQRVVTSLLASARELSVQLRLLLRDTDDVLGPALDELDRVVDLLNRNRRNLQASITGLLGYATGFNEAVATGPWFDAYIQNLTSPSTLAPILSGVTP</sequence>
<protein>
    <submittedName>
        <fullName evidence="4">MCE family protein</fullName>
    </submittedName>
</protein>